<evidence type="ECO:0000256" key="10">
    <source>
        <dbReference type="SAM" id="MobiDB-lite"/>
    </source>
</evidence>
<evidence type="ECO:0000256" key="1">
    <source>
        <dbReference type="ARBA" id="ARBA00001946"/>
    </source>
</evidence>
<keyword evidence="6" id="KW-0547">Nucleotide-binding</keyword>
<keyword evidence="7" id="KW-0067">ATP-binding</keyword>
<evidence type="ECO:0000256" key="3">
    <source>
        <dbReference type="ARBA" id="ARBA00022679"/>
    </source>
</evidence>
<dbReference type="Proteomes" id="UP000011014">
    <property type="component" value="Unassembled WGS sequence"/>
</dbReference>
<dbReference type="Pfam" id="PF02696">
    <property type="entry name" value="SelO"/>
    <property type="match status" value="1"/>
</dbReference>
<evidence type="ECO:0000256" key="9">
    <source>
        <dbReference type="ARBA" id="ARBA00031547"/>
    </source>
</evidence>
<evidence type="ECO:0000256" key="6">
    <source>
        <dbReference type="ARBA" id="ARBA00022741"/>
    </source>
</evidence>
<keyword evidence="3" id="KW-0808">Transferase</keyword>
<feature type="region of interest" description="Disordered" evidence="10">
    <location>
        <begin position="576"/>
        <end position="600"/>
    </location>
</feature>
<comment type="similarity">
    <text evidence="2">Belongs to the SELO family.</text>
</comment>
<accession>E4YR57</accession>
<sequence length="600" mass="68045">MISRIPRNVRRMTTFEKLNFDNQALKQLPVDSSPDYLIQRPVPNACFHRVKPTRVDEPKIVAISEDALKLIGLDPSEFLRSDAAEYLSGNSNFPGADYAAHCYCGHQFGNFAGQLGDGATMYIGEVLKENGSRWEIQFKGAGKTPFSRTADGRKVLRSSIREFLCSEAMHNLGVPTTRAGSIVVSFDTTVIRDKFYDGNAHEAEPTSIITRLAPTRFGSFEIIRRGGPSAGRLELATQLADYTIKTCYPQIEDTEEKYKQLIKAVSEKTAELIAKWQLIGWCHGVMNTDNMSIAGVTLDYGPFGFMDRFDPEFICNASDNRDGYQGRYTYSNQPLIGKWNLIKWAETMEHLVPRLEARECIQESYDETYMAALISGARSKMGLFEELDGDKELYESLLTAMLESGADFTNTFRALAGVELSADGEVNDSTVEKTKEFILNNCCYSAEDCQASPDAGSEQELSMLRMMLRHGMLDPEQQAQLQENLAEYEVKMNKFKMTNEEKKVKDKEYWDAWFTVYKVRLSREKSNEGRKRLMNSANPKFILRNHILEKSIQMAEDGDFSEVNRLLELFKDPYDIEDQKDSTPEYQSPPKSEDICLKVT</sequence>
<keyword evidence="5" id="KW-0479">Metal-binding</keyword>
<organism evidence="11">
    <name type="scientific">Oikopleura dioica</name>
    <name type="common">Tunicate</name>
    <dbReference type="NCBI Taxonomy" id="34765"/>
    <lineage>
        <taxon>Eukaryota</taxon>
        <taxon>Metazoa</taxon>
        <taxon>Chordata</taxon>
        <taxon>Tunicata</taxon>
        <taxon>Appendicularia</taxon>
        <taxon>Copelata</taxon>
        <taxon>Oikopleuridae</taxon>
        <taxon>Oikopleura</taxon>
    </lineage>
</organism>
<evidence type="ECO:0000313" key="11">
    <source>
        <dbReference type="EMBL" id="CBY37949.1"/>
    </source>
</evidence>
<evidence type="ECO:0000256" key="4">
    <source>
        <dbReference type="ARBA" id="ARBA00022695"/>
    </source>
</evidence>
<dbReference type="EMBL" id="FN655095">
    <property type="protein sequence ID" value="CBY37949.1"/>
    <property type="molecule type" value="Genomic_DNA"/>
</dbReference>
<keyword evidence="8" id="KW-0460">Magnesium</keyword>
<gene>
    <name evidence="11" type="ORF">GSOID_T00031445001</name>
</gene>
<dbReference type="GO" id="GO:0005524">
    <property type="term" value="F:ATP binding"/>
    <property type="evidence" value="ECO:0007669"/>
    <property type="project" value="UniProtKB-KW"/>
</dbReference>
<dbReference type="HAMAP" id="MF_00692">
    <property type="entry name" value="SelO"/>
    <property type="match status" value="1"/>
</dbReference>
<keyword evidence="4" id="KW-0548">Nucleotidyltransferase</keyword>
<evidence type="ECO:0000256" key="7">
    <source>
        <dbReference type="ARBA" id="ARBA00022840"/>
    </source>
</evidence>
<dbReference type="GO" id="GO:0016779">
    <property type="term" value="F:nucleotidyltransferase activity"/>
    <property type="evidence" value="ECO:0007669"/>
    <property type="project" value="UniProtKB-KW"/>
</dbReference>
<evidence type="ECO:0000256" key="2">
    <source>
        <dbReference type="ARBA" id="ARBA00009747"/>
    </source>
</evidence>
<dbReference type="PANTHER" id="PTHR12153:SF15">
    <property type="entry name" value="PROTEIN ADENYLYLTRANSFERASE SELO, MITOCHONDRIAL"/>
    <property type="match status" value="1"/>
</dbReference>
<dbReference type="PANTHER" id="PTHR12153">
    <property type="entry name" value="SELENOPROTEIN O"/>
    <property type="match status" value="1"/>
</dbReference>
<comment type="cofactor">
    <cofactor evidence="1">
        <name>Mg(2+)</name>
        <dbReference type="ChEBI" id="CHEBI:18420"/>
    </cofactor>
</comment>
<proteinExistence type="inferred from homology"/>
<dbReference type="InterPro" id="IPR003846">
    <property type="entry name" value="SelO"/>
</dbReference>
<dbReference type="AlphaFoldDB" id="E4YR57"/>
<name>E4YR57_OIKDI</name>
<feature type="compositionally biased region" description="Basic and acidic residues" evidence="10">
    <location>
        <begin position="591"/>
        <end position="600"/>
    </location>
</feature>
<protein>
    <recommendedName>
        <fullName evidence="9">Selenoprotein O</fullName>
    </recommendedName>
</protein>
<evidence type="ECO:0000256" key="8">
    <source>
        <dbReference type="ARBA" id="ARBA00022842"/>
    </source>
</evidence>
<reference evidence="11" key="1">
    <citation type="journal article" date="2010" name="Science">
        <title>Plasticity of animal genome architecture unmasked by rapid evolution of a pelagic tunicate.</title>
        <authorList>
            <person name="Denoeud F."/>
            <person name="Henriet S."/>
            <person name="Mungpakdee S."/>
            <person name="Aury J.M."/>
            <person name="Da Silva C."/>
            <person name="Brinkmann H."/>
            <person name="Mikhaleva J."/>
            <person name="Olsen L.C."/>
            <person name="Jubin C."/>
            <person name="Canestro C."/>
            <person name="Bouquet J.M."/>
            <person name="Danks G."/>
            <person name="Poulain J."/>
            <person name="Campsteijn C."/>
            <person name="Adamski M."/>
            <person name="Cross I."/>
            <person name="Yadetie F."/>
            <person name="Muffato M."/>
            <person name="Louis A."/>
            <person name="Butcher S."/>
            <person name="Tsagkogeorga G."/>
            <person name="Konrad A."/>
            <person name="Singh S."/>
            <person name="Jensen M.F."/>
            <person name="Cong E.H."/>
            <person name="Eikeseth-Otteraa H."/>
            <person name="Noel B."/>
            <person name="Anthouard V."/>
            <person name="Porcel B.M."/>
            <person name="Kachouri-Lafond R."/>
            <person name="Nishino A."/>
            <person name="Ugolini M."/>
            <person name="Chourrout P."/>
            <person name="Nishida H."/>
            <person name="Aasland R."/>
            <person name="Huzurbazar S."/>
            <person name="Westhof E."/>
            <person name="Delsuc F."/>
            <person name="Lehrach H."/>
            <person name="Reinhardt R."/>
            <person name="Weissenbach J."/>
            <person name="Roy S.W."/>
            <person name="Artiguenave F."/>
            <person name="Postlethwait J.H."/>
            <person name="Manak J.R."/>
            <person name="Thompson E.M."/>
            <person name="Jaillon O."/>
            <person name="Du Pasquier L."/>
            <person name="Boudinot P."/>
            <person name="Liberles D.A."/>
            <person name="Volff J.N."/>
            <person name="Philippe H."/>
            <person name="Lenhard B."/>
            <person name="Roest Crollius H."/>
            <person name="Wincker P."/>
            <person name="Chourrout D."/>
        </authorList>
    </citation>
    <scope>NUCLEOTIDE SEQUENCE [LARGE SCALE GENOMIC DNA]</scope>
</reference>
<evidence type="ECO:0000256" key="5">
    <source>
        <dbReference type="ARBA" id="ARBA00022723"/>
    </source>
</evidence>
<dbReference type="GO" id="GO:0046872">
    <property type="term" value="F:metal ion binding"/>
    <property type="evidence" value="ECO:0007669"/>
    <property type="project" value="UniProtKB-KW"/>
</dbReference>